<organism evidence="3 4">
    <name type="scientific">Naematelia encephala</name>
    <dbReference type="NCBI Taxonomy" id="71784"/>
    <lineage>
        <taxon>Eukaryota</taxon>
        <taxon>Fungi</taxon>
        <taxon>Dikarya</taxon>
        <taxon>Basidiomycota</taxon>
        <taxon>Agaricomycotina</taxon>
        <taxon>Tremellomycetes</taxon>
        <taxon>Tremellales</taxon>
        <taxon>Naemateliaceae</taxon>
        <taxon>Naematelia</taxon>
    </lineage>
</organism>
<sequence length="266" mass="28839">MSSTSSIPSSTSSSPAASTSASGDLAGPASFYKNLFYILIGLLCAFALVSFLSLLRARKRRRQIITEAERLGVLVPGIPGYIPVRERTTLSWAKSDGTQSPDWWDVASPEESHSAHNESLLHPINGMAFGPDFVRQALTIFSFLFPFSIPSVRNHSSFTPLAIIPPKTETGTPDPAPVSALPFFPNHLAYRPESLLPPPPRFTADRPGTLDGLEGECVDVVTLIRMPMQDWAGGKSNPEGEEVTKLWGGAEIGITRLDVQSEYRGT</sequence>
<keyword evidence="2" id="KW-1133">Transmembrane helix</keyword>
<feature type="compositionally biased region" description="Low complexity" evidence="1">
    <location>
        <begin position="1"/>
        <end position="22"/>
    </location>
</feature>
<dbReference type="OrthoDB" id="2572232at2759"/>
<keyword evidence="2" id="KW-0472">Membrane</keyword>
<dbReference type="InParanoid" id="A0A1Y2AY52"/>
<keyword evidence="4" id="KW-1185">Reference proteome</keyword>
<dbReference type="Proteomes" id="UP000193986">
    <property type="component" value="Unassembled WGS sequence"/>
</dbReference>
<evidence type="ECO:0000313" key="3">
    <source>
        <dbReference type="EMBL" id="ORY27492.1"/>
    </source>
</evidence>
<dbReference type="EMBL" id="MCFC01000038">
    <property type="protein sequence ID" value="ORY27492.1"/>
    <property type="molecule type" value="Genomic_DNA"/>
</dbReference>
<comment type="caution">
    <text evidence="3">The sequence shown here is derived from an EMBL/GenBank/DDBJ whole genome shotgun (WGS) entry which is preliminary data.</text>
</comment>
<accession>A0A1Y2AY52</accession>
<feature type="transmembrane region" description="Helical" evidence="2">
    <location>
        <begin position="35"/>
        <end position="55"/>
    </location>
</feature>
<keyword evidence="2" id="KW-0812">Transmembrane</keyword>
<protein>
    <submittedName>
        <fullName evidence="3">Uncharacterized protein</fullName>
    </submittedName>
</protein>
<dbReference type="AlphaFoldDB" id="A0A1Y2AY52"/>
<gene>
    <name evidence="3" type="ORF">BCR39DRAFT_469318</name>
</gene>
<evidence type="ECO:0000256" key="2">
    <source>
        <dbReference type="SAM" id="Phobius"/>
    </source>
</evidence>
<evidence type="ECO:0000256" key="1">
    <source>
        <dbReference type="SAM" id="MobiDB-lite"/>
    </source>
</evidence>
<name>A0A1Y2AY52_9TREE</name>
<feature type="region of interest" description="Disordered" evidence="1">
    <location>
        <begin position="1"/>
        <end position="24"/>
    </location>
</feature>
<proteinExistence type="predicted"/>
<evidence type="ECO:0000313" key="4">
    <source>
        <dbReference type="Proteomes" id="UP000193986"/>
    </source>
</evidence>
<reference evidence="3 4" key="1">
    <citation type="submission" date="2016-07" db="EMBL/GenBank/DDBJ databases">
        <title>Pervasive Adenine N6-methylation of Active Genes in Fungi.</title>
        <authorList>
            <consortium name="DOE Joint Genome Institute"/>
            <person name="Mondo S.J."/>
            <person name="Dannebaum R.O."/>
            <person name="Kuo R.C."/>
            <person name="Labutti K."/>
            <person name="Haridas S."/>
            <person name="Kuo A."/>
            <person name="Salamov A."/>
            <person name="Ahrendt S.R."/>
            <person name="Lipzen A."/>
            <person name="Sullivan W."/>
            <person name="Andreopoulos W.B."/>
            <person name="Clum A."/>
            <person name="Lindquist E."/>
            <person name="Daum C."/>
            <person name="Ramamoorthy G.K."/>
            <person name="Gryganskyi A."/>
            <person name="Culley D."/>
            <person name="Magnuson J.K."/>
            <person name="James T.Y."/>
            <person name="O'Malley M.A."/>
            <person name="Stajich J.E."/>
            <person name="Spatafora J.W."/>
            <person name="Visel A."/>
            <person name="Grigoriev I.V."/>
        </authorList>
    </citation>
    <scope>NUCLEOTIDE SEQUENCE [LARGE SCALE GENOMIC DNA]</scope>
    <source>
        <strain evidence="3 4">68-887.2</strain>
    </source>
</reference>